<feature type="region of interest" description="Disordered" evidence="1">
    <location>
        <begin position="157"/>
        <end position="256"/>
    </location>
</feature>
<dbReference type="Proteomes" id="UP000326939">
    <property type="component" value="Chromosome 1"/>
</dbReference>
<comment type="caution">
    <text evidence="2">The sequence shown here is derived from an EMBL/GenBank/DDBJ whole genome shotgun (WGS) entry which is preliminary data.</text>
</comment>
<dbReference type="AlphaFoldDB" id="A0A5N5P5C9"/>
<protein>
    <submittedName>
        <fullName evidence="2">Uncharacterized protein</fullName>
    </submittedName>
</protein>
<dbReference type="EMBL" id="VDCV01000001">
    <property type="protein sequence ID" value="KAB5574133.1"/>
    <property type="molecule type" value="Genomic_DNA"/>
</dbReference>
<keyword evidence="3" id="KW-1185">Reference proteome</keyword>
<evidence type="ECO:0000313" key="3">
    <source>
        <dbReference type="Proteomes" id="UP000326939"/>
    </source>
</evidence>
<proteinExistence type="predicted"/>
<reference evidence="3" key="1">
    <citation type="journal article" date="2019" name="Gigascience">
        <title>De novo genome assembly of the endangered Acer yangbiense, a plant species with extremely small populations endemic to Yunnan Province, China.</title>
        <authorList>
            <person name="Yang J."/>
            <person name="Wariss H.M."/>
            <person name="Tao L."/>
            <person name="Zhang R."/>
            <person name="Yun Q."/>
            <person name="Hollingsworth P."/>
            <person name="Dao Z."/>
            <person name="Luo G."/>
            <person name="Guo H."/>
            <person name="Ma Y."/>
            <person name="Sun W."/>
        </authorList>
    </citation>
    <scope>NUCLEOTIDE SEQUENCE [LARGE SCALE GENOMIC DNA]</scope>
    <source>
        <strain evidence="3">cv. br00</strain>
    </source>
</reference>
<gene>
    <name evidence="2" type="ORF">DKX38_001327</name>
</gene>
<sequence>MADSSTMQGSKKQVQCTYCDGTTHTIERCFYLIGFSSGHALHGKNVQPRNRADKAYANQTGIESLHTNIKSMQTPNQSPQFTPEELTQIKVFFQAGKTTICANYTGNPPPFCSSSTTQNFEDPQLIINNGATNHIATSVIDEVTLPNGSYARITSPLVLPSSPTEIPSSDPTTPIPSSPSKDASSPPYNPMQSSASPHPNTPTPILRRSKRPQQTSVLLRDFHCDQVSMSPLSASPTKSASSQSGTQYPLSSFISY</sequence>
<feature type="compositionally biased region" description="Polar residues" evidence="1">
    <location>
        <begin position="245"/>
        <end position="256"/>
    </location>
</feature>
<accession>A0A5N5P5C9</accession>
<evidence type="ECO:0000313" key="2">
    <source>
        <dbReference type="EMBL" id="KAB5574133.1"/>
    </source>
</evidence>
<name>A0A5N5P5C9_9ROSI</name>
<feature type="compositionally biased region" description="Low complexity" evidence="1">
    <location>
        <begin position="160"/>
        <end position="172"/>
    </location>
</feature>
<evidence type="ECO:0000256" key="1">
    <source>
        <dbReference type="SAM" id="MobiDB-lite"/>
    </source>
</evidence>
<feature type="compositionally biased region" description="Low complexity" evidence="1">
    <location>
        <begin position="230"/>
        <end position="244"/>
    </location>
</feature>
<organism evidence="2 3">
    <name type="scientific">Salix brachista</name>
    <dbReference type="NCBI Taxonomy" id="2182728"/>
    <lineage>
        <taxon>Eukaryota</taxon>
        <taxon>Viridiplantae</taxon>
        <taxon>Streptophyta</taxon>
        <taxon>Embryophyta</taxon>
        <taxon>Tracheophyta</taxon>
        <taxon>Spermatophyta</taxon>
        <taxon>Magnoliopsida</taxon>
        <taxon>eudicotyledons</taxon>
        <taxon>Gunneridae</taxon>
        <taxon>Pentapetalae</taxon>
        <taxon>rosids</taxon>
        <taxon>fabids</taxon>
        <taxon>Malpighiales</taxon>
        <taxon>Salicaceae</taxon>
        <taxon>Saliceae</taxon>
        <taxon>Salix</taxon>
    </lineage>
</organism>